<dbReference type="EMBL" id="VAJM01000015">
    <property type="protein sequence ID" value="TLM88911.1"/>
    <property type="molecule type" value="Genomic_DNA"/>
</dbReference>
<sequence length="227" mass="23584">MTTTILRLGALLLLAGSTLSCEKDYGDTRLGPLEDSLAAIPVTVSNAQYFERFPIVTAPGAFTSATPPVATAPTAAQPGQFSITFSIPVDKGRIKEITRVVTGAAGLRYLQNTVASVATATIASRPVTPAELALNFNGNAASPGATPIAGNGTNSITFTSSLLDYATYRSRVGALLDVGATGLNLLGPAPLVAADATKPTQISYFFLLTLEDGTQIIPMEVRVRVVR</sequence>
<gene>
    <name evidence="1" type="ORF">FDY95_22270</name>
</gene>
<evidence type="ECO:0000313" key="2">
    <source>
        <dbReference type="Proteomes" id="UP000305517"/>
    </source>
</evidence>
<dbReference type="AlphaFoldDB" id="A0A5R8WK84"/>
<dbReference type="OrthoDB" id="884074at2"/>
<proteinExistence type="predicted"/>
<dbReference type="Proteomes" id="UP000305517">
    <property type="component" value="Unassembled WGS sequence"/>
</dbReference>
<protein>
    <submittedName>
        <fullName evidence="1">Uncharacterized protein</fullName>
    </submittedName>
</protein>
<name>A0A5R8WK84_9BACT</name>
<dbReference type="RefSeq" id="WP_138081176.1">
    <property type="nucleotide sequence ID" value="NZ_VAJM01000015.1"/>
</dbReference>
<keyword evidence="2" id="KW-1185">Reference proteome</keyword>
<evidence type="ECO:0000313" key="1">
    <source>
        <dbReference type="EMBL" id="TLM88911.1"/>
    </source>
</evidence>
<accession>A0A5R8WK84</accession>
<organism evidence="1 2">
    <name type="scientific">Hymenobacter jeollabukensis</name>
    <dbReference type="NCBI Taxonomy" id="2025313"/>
    <lineage>
        <taxon>Bacteria</taxon>
        <taxon>Pseudomonadati</taxon>
        <taxon>Bacteroidota</taxon>
        <taxon>Cytophagia</taxon>
        <taxon>Cytophagales</taxon>
        <taxon>Hymenobacteraceae</taxon>
        <taxon>Hymenobacter</taxon>
    </lineage>
</organism>
<reference evidence="1 2" key="1">
    <citation type="submission" date="2019-05" db="EMBL/GenBank/DDBJ databases">
        <title>Hymenobacter edaphi sp. nov., isolated from abandoned arsenic-contaminated farmland soil.</title>
        <authorList>
            <person name="Nie L."/>
        </authorList>
    </citation>
    <scope>NUCLEOTIDE SEQUENCE [LARGE SCALE GENOMIC DNA]</scope>
    <source>
        <strain evidence="1 2">1-3-3-8</strain>
    </source>
</reference>
<dbReference type="PROSITE" id="PS51257">
    <property type="entry name" value="PROKAR_LIPOPROTEIN"/>
    <property type="match status" value="1"/>
</dbReference>
<comment type="caution">
    <text evidence="1">The sequence shown here is derived from an EMBL/GenBank/DDBJ whole genome shotgun (WGS) entry which is preliminary data.</text>
</comment>